<evidence type="ECO:0000313" key="1">
    <source>
        <dbReference type="EMBL" id="CBX97766.1"/>
    </source>
</evidence>
<proteinExistence type="predicted"/>
<dbReference type="VEuPathDB" id="FungiDB:LEMA_P091750.1"/>
<dbReference type="InParanoid" id="E5A2H0"/>
<reference evidence="2" key="1">
    <citation type="journal article" date="2011" name="Nat. Commun.">
        <title>Effector diversification within compartments of the Leptosphaeria maculans genome affected by Repeat-Induced Point mutations.</title>
        <authorList>
            <person name="Rouxel T."/>
            <person name="Grandaubert J."/>
            <person name="Hane J.K."/>
            <person name="Hoede C."/>
            <person name="van de Wouw A.P."/>
            <person name="Couloux A."/>
            <person name="Dominguez V."/>
            <person name="Anthouard V."/>
            <person name="Bally P."/>
            <person name="Bourras S."/>
            <person name="Cozijnsen A.J."/>
            <person name="Ciuffetti L.M."/>
            <person name="Degrave A."/>
            <person name="Dilmaghani A."/>
            <person name="Duret L."/>
            <person name="Fudal I."/>
            <person name="Goodwin S.B."/>
            <person name="Gout L."/>
            <person name="Glaser N."/>
            <person name="Linglin J."/>
            <person name="Kema G.H.J."/>
            <person name="Lapalu N."/>
            <person name="Lawrence C.B."/>
            <person name="May K."/>
            <person name="Meyer M."/>
            <person name="Ollivier B."/>
            <person name="Poulain J."/>
            <person name="Schoch C.L."/>
            <person name="Simon A."/>
            <person name="Spatafora J.W."/>
            <person name="Stachowiak A."/>
            <person name="Turgeon B.G."/>
            <person name="Tyler B.M."/>
            <person name="Vincent D."/>
            <person name="Weissenbach J."/>
            <person name="Amselem J."/>
            <person name="Quesneville H."/>
            <person name="Oliver R.P."/>
            <person name="Wincker P."/>
            <person name="Balesdent M.-H."/>
            <person name="Howlett B.J."/>
        </authorList>
    </citation>
    <scope>NUCLEOTIDE SEQUENCE [LARGE SCALE GENOMIC DNA]</scope>
    <source>
        <strain evidence="2">JN3 / isolate v23.1.3 / race Av1-4-5-6-7-8</strain>
    </source>
</reference>
<dbReference type="Proteomes" id="UP000002668">
    <property type="component" value="Genome"/>
</dbReference>
<accession>E5A2H0</accession>
<sequence length="78" mass="8094">MPYPPPPSPFTTIPILSLRTALSPTTKPALLSALRSPLLHTGFLYLTDTGLPESLVGAGKGAVCRFFRGLAGGGEGKD</sequence>
<evidence type="ECO:0000313" key="2">
    <source>
        <dbReference type="Proteomes" id="UP000002668"/>
    </source>
</evidence>
<dbReference type="AlphaFoldDB" id="E5A2H0"/>
<gene>
    <name evidence="1" type="ORF">LEMA_P091750.1</name>
</gene>
<dbReference type="STRING" id="985895.E5A2H0"/>
<protein>
    <submittedName>
        <fullName evidence="1">Predicted protein</fullName>
    </submittedName>
</protein>
<organism evidence="2">
    <name type="scientific">Leptosphaeria maculans (strain JN3 / isolate v23.1.3 / race Av1-4-5-6-7-8)</name>
    <name type="common">Blackleg fungus</name>
    <name type="synonym">Phoma lingam</name>
    <dbReference type="NCBI Taxonomy" id="985895"/>
    <lineage>
        <taxon>Eukaryota</taxon>
        <taxon>Fungi</taxon>
        <taxon>Dikarya</taxon>
        <taxon>Ascomycota</taxon>
        <taxon>Pezizomycotina</taxon>
        <taxon>Dothideomycetes</taxon>
        <taxon>Pleosporomycetidae</taxon>
        <taxon>Pleosporales</taxon>
        <taxon>Pleosporineae</taxon>
        <taxon>Leptosphaeriaceae</taxon>
        <taxon>Plenodomus</taxon>
        <taxon>Plenodomus lingam/Leptosphaeria maculans species complex</taxon>
    </lineage>
</organism>
<dbReference type="HOGENOM" id="CLU_2622466_0_0_1"/>
<name>E5A2H0_LEPMJ</name>
<dbReference type="EMBL" id="FP929132">
    <property type="protein sequence ID" value="CBX97766.1"/>
    <property type="molecule type" value="Genomic_DNA"/>
</dbReference>
<keyword evidence="2" id="KW-1185">Reference proteome</keyword>
<dbReference type="SUPFAM" id="SSF51197">
    <property type="entry name" value="Clavaminate synthase-like"/>
    <property type="match status" value="1"/>
</dbReference>